<keyword evidence="2" id="KW-0963">Cytoplasm</keyword>
<evidence type="ECO:0000256" key="6">
    <source>
        <dbReference type="ARBA" id="ARBA00023212"/>
    </source>
</evidence>
<dbReference type="GO" id="GO:0005856">
    <property type="term" value="C:cytoskeleton"/>
    <property type="evidence" value="ECO:0007669"/>
    <property type="project" value="UniProtKB-SubCell"/>
</dbReference>
<dbReference type="InterPro" id="IPR016491">
    <property type="entry name" value="Septin"/>
</dbReference>
<dbReference type="SUPFAM" id="SSF52540">
    <property type="entry name" value="P-loop containing nucleoside triphosphate hydrolases"/>
    <property type="match status" value="1"/>
</dbReference>
<comment type="similarity">
    <text evidence="8">Belongs to the TRAFAC class TrmE-Era-EngA-EngB-Septin-like GTPase superfamily. Septin GTPase family.</text>
</comment>
<evidence type="ECO:0000259" key="10">
    <source>
        <dbReference type="PROSITE" id="PS51719"/>
    </source>
</evidence>
<evidence type="ECO:0000313" key="11">
    <source>
        <dbReference type="EMBL" id="NWX54717.1"/>
    </source>
</evidence>
<feature type="non-terminal residue" evidence="11">
    <location>
        <position position="1"/>
    </location>
</feature>
<dbReference type="GO" id="GO:0051301">
    <property type="term" value="P:cell division"/>
    <property type="evidence" value="ECO:0007669"/>
    <property type="project" value="UniProtKB-KW"/>
</dbReference>
<dbReference type="CDD" id="cd01850">
    <property type="entry name" value="CDC_Septin"/>
    <property type="match status" value="1"/>
</dbReference>
<reference evidence="11 12" key="1">
    <citation type="submission" date="2019-09" db="EMBL/GenBank/DDBJ databases">
        <title>Bird 10,000 Genomes (B10K) Project - Family phase.</title>
        <authorList>
            <person name="Zhang G."/>
        </authorList>
    </citation>
    <scope>NUCLEOTIDE SEQUENCE [LARGE SCALE GENOMIC DNA]</scope>
    <source>
        <strain evidence="11">B10K-UC-030-53</strain>
    </source>
</reference>
<dbReference type="InterPro" id="IPR030379">
    <property type="entry name" value="G_SEPTIN_dom"/>
</dbReference>
<dbReference type="FunFam" id="3.40.50.300:FF:000143">
    <property type="entry name" value="septin-9 isoform X1"/>
    <property type="match status" value="1"/>
</dbReference>
<keyword evidence="4 8" id="KW-0547">Nucleotide-binding</keyword>
<dbReference type="AlphaFoldDB" id="A0A7K6X5Y9"/>
<evidence type="ECO:0000256" key="1">
    <source>
        <dbReference type="ARBA" id="ARBA00004245"/>
    </source>
</evidence>
<dbReference type="InterPro" id="IPR027417">
    <property type="entry name" value="P-loop_NTPase"/>
</dbReference>
<feature type="compositionally biased region" description="Low complexity" evidence="9">
    <location>
        <begin position="21"/>
        <end position="36"/>
    </location>
</feature>
<feature type="compositionally biased region" description="Basic residues" evidence="9">
    <location>
        <begin position="9"/>
        <end position="20"/>
    </location>
</feature>
<dbReference type="Proteomes" id="UP000587587">
    <property type="component" value="Unassembled WGS sequence"/>
</dbReference>
<keyword evidence="6" id="KW-0206">Cytoskeleton</keyword>
<name>A0A7K6X5Y9_9PASE</name>
<evidence type="ECO:0000256" key="4">
    <source>
        <dbReference type="ARBA" id="ARBA00022741"/>
    </source>
</evidence>
<dbReference type="EMBL" id="VZSE01001826">
    <property type="protein sequence ID" value="NWX54717.1"/>
    <property type="molecule type" value="Genomic_DNA"/>
</dbReference>
<feature type="region of interest" description="Disordered" evidence="9">
    <location>
        <begin position="214"/>
        <end position="242"/>
    </location>
</feature>
<evidence type="ECO:0000256" key="9">
    <source>
        <dbReference type="SAM" id="MobiDB-lite"/>
    </source>
</evidence>
<keyword evidence="7" id="KW-0131">Cell cycle</keyword>
<comment type="caution">
    <text evidence="11">The sequence shown here is derived from an EMBL/GenBank/DDBJ whole genome shotgun (WGS) entry which is preliminary data.</text>
</comment>
<evidence type="ECO:0000256" key="8">
    <source>
        <dbReference type="RuleBase" id="RU004560"/>
    </source>
</evidence>
<keyword evidence="5 8" id="KW-0342">GTP-binding</keyword>
<feature type="compositionally biased region" description="Basic residues" evidence="9">
    <location>
        <begin position="37"/>
        <end position="52"/>
    </location>
</feature>
<evidence type="ECO:0000256" key="7">
    <source>
        <dbReference type="ARBA" id="ARBA00023306"/>
    </source>
</evidence>
<evidence type="ECO:0000256" key="3">
    <source>
        <dbReference type="ARBA" id="ARBA00022618"/>
    </source>
</evidence>
<evidence type="ECO:0000313" key="12">
    <source>
        <dbReference type="Proteomes" id="UP000587587"/>
    </source>
</evidence>
<dbReference type="PROSITE" id="PS51719">
    <property type="entry name" value="G_SEPTIN"/>
    <property type="match status" value="1"/>
</dbReference>
<dbReference type="Gene3D" id="3.40.50.300">
    <property type="entry name" value="P-loop containing nucleotide triphosphate hydrolases"/>
    <property type="match status" value="1"/>
</dbReference>
<keyword evidence="12" id="KW-1185">Reference proteome</keyword>
<organism evidence="11 12">
    <name type="scientific">Promerops cafer</name>
    <name type="common">Cape sugarbird</name>
    <dbReference type="NCBI Taxonomy" id="254652"/>
    <lineage>
        <taxon>Eukaryota</taxon>
        <taxon>Metazoa</taxon>
        <taxon>Chordata</taxon>
        <taxon>Craniata</taxon>
        <taxon>Vertebrata</taxon>
        <taxon>Euteleostomi</taxon>
        <taxon>Archelosauria</taxon>
        <taxon>Archosauria</taxon>
        <taxon>Dinosauria</taxon>
        <taxon>Saurischia</taxon>
        <taxon>Theropoda</taxon>
        <taxon>Coelurosauria</taxon>
        <taxon>Aves</taxon>
        <taxon>Neognathae</taxon>
        <taxon>Neoaves</taxon>
        <taxon>Telluraves</taxon>
        <taxon>Australaves</taxon>
        <taxon>Passeriformes</taxon>
        <taxon>Passeroidea</taxon>
        <taxon>Nectariniidae</taxon>
        <taxon>Promerops</taxon>
    </lineage>
</organism>
<keyword evidence="3" id="KW-0132">Cell division</keyword>
<dbReference type="GO" id="GO:0005525">
    <property type="term" value="F:GTP binding"/>
    <property type="evidence" value="ECO:0007669"/>
    <property type="project" value="UniProtKB-KW"/>
</dbReference>
<proteinExistence type="inferred from homology"/>
<sequence length="557" mass="61552">PRPAAWRSRWPRPPRPRPRGQQRAQSPPRSPSPTRQSQRHRRRPWRARRREKKVSTAPARLGPAAAPRLAQGMPGAVCCSSSSSGDASRGCSGICARMCPHAELLPLGLSCLKELSSSIRNSVGSRRKEKRRCQKPGCWEVTALPARALCADPQNLGKAPRCGRGAGSGSVVGRTGPALTGASGTPNPGQAGSCCDCLAGAAPLSTLCLPAGPEAAPSHAPGMTDAPRDAGPKQAAPARPDKPAADFGYVGIDAILEQLRRKAMKQGFEFNIMVVGQSGLGKSTLINTLFKSKISRKSVQPAAEERIPKTIEIKSITHEIEEKGVRMKLTVIDTPGFGDHINNENCWQPIMKFINDQYEKYLQEEININRKKQIPDTRVHCCIYFIPATGHSLRPLDIEFMKRLSKVVNIVPVIAKADTLTLEERDYFKQRIMADLLANGIDVYPQKEFDEDSEDRLVNEKFREMIPFAVVGSDQEYQVNGRRILGRKTKWGTIEVENTTHCEFAYLRDLLIRTHMQNIKDITSNIHFEAYRVKRLNEGQSSLSNGVADKELVANEM</sequence>
<evidence type="ECO:0000256" key="5">
    <source>
        <dbReference type="ARBA" id="ARBA00023134"/>
    </source>
</evidence>
<gene>
    <name evidence="11" type="primary">Sept9</name>
    <name evidence="11" type="ORF">PROCAF_R02499</name>
</gene>
<dbReference type="PANTHER" id="PTHR18884">
    <property type="entry name" value="SEPTIN"/>
    <property type="match status" value="1"/>
</dbReference>
<protein>
    <submittedName>
        <fullName evidence="11">SEPT9 protein</fullName>
    </submittedName>
</protein>
<comment type="subcellular location">
    <subcellularLocation>
        <location evidence="1">Cytoplasm</location>
        <location evidence="1">Cytoskeleton</location>
    </subcellularLocation>
</comment>
<accession>A0A7K6X5Y9</accession>
<feature type="region of interest" description="Disordered" evidence="9">
    <location>
        <begin position="160"/>
        <end position="187"/>
    </location>
</feature>
<dbReference type="Pfam" id="PF00735">
    <property type="entry name" value="Septin"/>
    <property type="match status" value="1"/>
</dbReference>
<feature type="domain" description="Septin-type G" evidence="10">
    <location>
        <begin position="266"/>
        <end position="538"/>
    </location>
</feature>
<evidence type="ECO:0000256" key="2">
    <source>
        <dbReference type="ARBA" id="ARBA00022490"/>
    </source>
</evidence>
<feature type="region of interest" description="Disordered" evidence="9">
    <location>
        <begin position="1"/>
        <end position="65"/>
    </location>
</feature>
<feature type="non-terminal residue" evidence="11">
    <location>
        <position position="557"/>
    </location>
</feature>